<dbReference type="Pfam" id="PF12728">
    <property type="entry name" value="HTH_17"/>
    <property type="match status" value="1"/>
</dbReference>
<dbReference type="STRING" id="1194083.BN12_220029"/>
<dbReference type="EMBL" id="CAJB01000135">
    <property type="protein sequence ID" value="CCH77751.1"/>
    <property type="molecule type" value="Genomic_DNA"/>
</dbReference>
<accession>A0A077LVP1</accession>
<dbReference type="AlphaFoldDB" id="A0A077LVP1"/>
<name>A0A077LVP1_9MICO</name>
<evidence type="ECO:0000313" key="3">
    <source>
        <dbReference type="Proteomes" id="UP000035721"/>
    </source>
</evidence>
<proteinExistence type="predicted"/>
<comment type="caution">
    <text evidence="2">The sequence shown here is derived from an EMBL/GenBank/DDBJ whole genome shotgun (WGS) entry which is preliminary data.</text>
</comment>
<sequence length="67" mass="8110">MIERYFIEDVAARWQCHPQSVRRIVRSGDLRAVKVARRWMVTSDDLAAYEESRENRAPIRRRRRRAP</sequence>
<dbReference type="Proteomes" id="UP000035721">
    <property type="component" value="Unassembled WGS sequence"/>
</dbReference>
<evidence type="ECO:0000259" key="1">
    <source>
        <dbReference type="Pfam" id="PF12728"/>
    </source>
</evidence>
<dbReference type="OrthoDB" id="3401953at2"/>
<dbReference type="InterPro" id="IPR041657">
    <property type="entry name" value="HTH_17"/>
</dbReference>
<reference evidence="2 3" key="1">
    <citation type="journal article" date="2013" name="ISME J.">
        <title>A metabolic model for members of the genus Tetrasphaera involved in enhanced biological phosphorus removal.</title>
        <authorList>
            <person name="Kristiansen R."/>
            <person name="Nguyen H.T.T."/>
            <person name="Saunders A.M."/>
            <person name="Nielsen J.L."/>
            <person name="Wimmer R."/>
            <person name="Le V.Q."/>
            <person name="McIlroy S.J."/>
            <person name="Petrovski S."/>
            <person name="Seviour R.J."/>
            <person name="Calteau A."/>
            <person name="Nielsen K.L."/>
            <person name="Nielsen P.H."/>
        </authorList>
    </citation>
    <scope>NUCLEOTIDE SEQUENCE [LARGE SCALE GENOMIC DNA]</scope>
    <source>
        <strain evidence="2 3">T1-X7</strain>
    </source>
</reference>
<organism evidence="2 3">
    <name type="scientific">Nostocoides japonicum T1-X7</name>
    <dbReference type="NCBI Taxonomy" id="1194083"/>
    <lineage>
        <taxon>Bacteria</taxon>
        <taxon>Bacillati</taxon>
        <taxon>Actinomycetota</taxon>
        <taxon>Actinomycetes</taxon>
        <taxon>Micrococcales</taxon>
        <taxon>Intrasporangiaceae</taxon>
        <taxon>Nostocoides</taxon>
    </lineage>
</organism>
<evidence type="ECO:0000313" key="2">
    <source>
        <dbReference type="EMBL" id="CCH77751.1"/>
    </source>
</evidence>
<keyword evidence="3" id="KW-1185">Reference proteome</keyword>
<dbReference type="RefSeq" id="WP_048550464.1">
    <property type="nucleotide sequence ID" value="NZ_HF570958.1"/>
</dbReference>
<gene>
    <name evidence="2" type="ORF">BN12_220029</name>
</gene>
<protein>
    <submittedName>
        <fullName evidence="2">Periplasmic molybdate-binding protein/domain</fullName>
    </submittedName>
</protein>
<feature type="domain" description="Helix-turn-helix" evidence="1">
    <location>
        <begin position="7"/>
        <end position="53"/>
    </location>
</feature>